<dbReference type="GO" id="GO:0003677">
    <property type="term" value="F:DNA binding"/>
    <property type="evidence" value="ECO:0007669"/>
    <property type="project" value="UniProtKB-UniRule"/>
</dbReference>
<evidence type="ECO:0000256" key="2">
    <source>
        <dbReference type="ARBA" id="ARBA00023172"/>
    </source>
</evidence>
<dbReference type="SUPFAM" id="SSF56349">
    <property type="entry name" value="DNA breaking-rejoining enzymes"/>
    <property type="match status" value="1"/>
</dbReference>
<dbReference type="InterPro" id="IPR002104">
    <property type="entry name" value="Integrase_catalytic"/>
</dbReference>
<gene>
    <name evidence="6" type="ORF">J9259_10075</name>
</gene>
<dbReference type="Gene3D" id="1.10.443.10">
    <property type="entry name" value="Intergrase catalytic core"/>
    <property type="match status" value="1"/>
</dbReference>
<organism evidence="6 7">
    <name type="scientific">Candidatus Sysuiplasma superficiale</name>
    <dbReference type="NCBI Taxonomy" id="2823368"/>
    <lineage>
        <taxon>Archaea</taxon>
        <taxon>Methanobacteriati</taxon>
        <taxon>Thermoplasmatota</taxon>
        <taxon>Thermoplasmata</taxon>
        <taxon>Candidatus Sysuiplasmatales</taxon>
        <taxon>Candidatus Sysuiplasmataceae</taxon>
        <taxon>Candidatus Sysuiplasma</taxon>
    </lineage>
</organism>
<dbReference type="GO" id="GO:0015074">
    <property type="term" value="P:DNA integration"/>
    <property type="evidence" value="ECO:0007669"/>
    <property type="project" value="InterPro"/>
</dbReference>
<dbReference type="EMBL" id="JAGVSJ010000085">
    <property type="protein sequence ID" value="MBX8632839.1"/>
    <property type="molecule type" value="Genomic_DNA"/>
</dbReference>
<keyword evidence="1 3" id="KW-0238">DNA-binding</keyword>
<dbReference type="InterPro" id="IPR044068">
    <property type="entry name" value="CB"/>
</dbReference>
<dbReference type="GO" id="GO:0006310">
    <property type="term" value="P:DNA recombination"/>
    <property type="evidence" value="ECO:0007669"/>
    <property type="project" value="UniProtKB-KW"/>
</dbReference>
<dbReference type="Proteomes" id="UP000716004">
    <property type="component" value="Unassembled WGS sequence"/>
</dbReference>
<evidence type="ECO:0000256" key="1">
    <source>
        <dbReference type="ARBA" id="ARBA00023125"/>
    </source>
</evidence>
<dbReference type="PANTHER" id="PTHR30349:SF87">
    <property type="entry name" value="TRANSPOSASE A"/>
    <property type="match status" value="1"/>
</dbReference>
<evidence type="ECO:0000256" key="3">
    <source>
        <dbReference type="PROSITE-ProRule" id="PRU01248"/>
    </source>
</evidence>
<evidence type="ECO:0000259" key="5">
    <source>
        <dbReference type="PROSITE" id="PS51900"/>
    </source>
</evidence>
<dbReference type="PANTHER" id="PTHR30349">
    <property type="entry name" value="PHAGE INTEGRASE-RELATED"/>
    <property type="match status" value="1"/>
</dbReference>
<evidence type="ECO:0000313" key="7">
    <source>
        <dbReference type="Proteomes" id="UP000716004"/>
    </source>
</evidence>
<feature type="domain" description="Core-binding (CB)" evidence="5">
    <location>
        <begin position="60"/>
        <end position="141"/>
    </location>
</feature>
<dbReference type="AlphaFoldDB" id="A0A8J7YME3"/>
<dbReference type="InterPro" id="IPR013762">
    <property type="entry name" value="Integrase-like_cat_sf"/>
</dbReference>
<comment type="caution">
    <text evidence="6">The sequence shown here is derived from an EMBL/GenBank/DDBJ whole genome shotgun (WGS) entry which is preliminary data.</text>
</comment>
<protein>
    <submittedName>
        <fullName evidence="6">Tyrosine-type recombinase/integrase</fullName>
    </submittedName>
</protein>
<accession>A0A8J7YME3</accession>
<keyword evidence="2" id="KW-0233">DNA recombination</keyword>
<dbReference type="Pfam" id="PF00589">
    <property type="entry name" value="Phage_integrase"/>
    <property type="match status" value="1"/>
</dbReference>
<dbReference type="PROSITE" id="PS51898">
    <property type="entry name" value="TYR_RECOMBINASE"/>
    <property type="match status" value="1"/>
</dbReference>
<sequence length="391" mass="44745">MTTDSFKYRFPALTDCGFEDPTAPSRKPLRLNYESLPDIHNTRLYLAREMERLGTESIPDDAKQRIRDFVSEGAALGLSPARQYHYLLRLRLIAKAMGEHFLSPSREDIRDFLFQLTTVGYSPNTIRDIKSVIKRFYRWHFADQDKANHVVGWIRPLRSVRHDKPDCIITADEFDRMMKVCHTLRDRTLISLLYDSGCRISEILTLKIKDVTFDEYGAILIVSGKTGIRRVRLFGTSVPFLKKWVEGHRAKQGPDAFVFANSRKGNMSPMHYHQALQVVKRAAARAGIAKKVNPHLFRHTRATLLAEHIADAPLEIQMGWVHGSSMTRTYVHLSGKDMDRIILRAYGVEVREEAEALDNPLGKCIWCGTQSPLRSKYCLACGKEKKAKVSR</sequence>
<dbReference type="InterPro" id="IPR011010">
    <property type="entry name" value="DNA_brk_join_enz"/>
</dbReference>
<dbReference type="PROSITE" id="PS51900">
    <property type="entry name" value="CB"/>
    <property type="match status" value="1"/>
</dbReference>
<evidence type="ECO:0000313" key="6">
    <source>
        <dbReference type="EMBL" id="MBX8632839.1"/>
    </source>
</evidence>
<evidence type="ECO:0000259" key="4">
    <source>
        <dbReference type="PROSITE" id="PS51898"/>
    </source>
</evidence>
<dbReference type="InterPro" id="IPR050090">
    <property type="entry name" value="Tyrosine_recombinase_XerCD"/>
</dbReference>
<proteinExistence type="predicted"/>
<name>A0A8J7YME3_9ARCH</name>
<reference evidence="6" key="1">
    <citation type="submission" date="2021-04" db="EMBL/GenBank/DDBJ databases">
        <title>Genomic insights into ecological role and evolution of a novel Thermoplasmata order Candidatus Sysuiplasmatales.</title>
        <authorList>
            <person name="Yuan Y."/>
        </authorList>
    </citation>
    <scope>NUCLEOTIDE SEQUENCE</scope>
    <source>
        <strain evidence="6">YP2-bin.285</strain>
    </source>
</reference>
<feature type="domain" description="Tyr recombinase" evidence="4">
    <location>
        <begin position="164"/>
        <end position="343"/>
    </location>
</feature>